<keyword evidence="1" id="KW-1133">Transmembrane helix</keyword>
<evidence type="ECO:0000313" key="3">
    <source>
        <dbReference type="Proteomes" id="UP000183275"/>
    </source>
</evidence>
<keyword evidence="1" id="KW-0472">Membrane</keyword>
<gene>
    <name evidence="2" type="ORF">SAMN05216285_3623</name>
</gene>
<evidence type="ECO:0000313" key="2">
    <source>
        <dbReference type="EMBL" id="SEW26885.1"/>
    </source>
</evidence>
<name>A0A1I0QIQ1_9EURY</name>
<dbReference type="RefSeq" id="WP_049989383.1">
    <property type="nucleotide sequence ID" value="NZ_FOIS01000004.1"/>
</dbReference>
<dbReference type="EMBL" id="FOIS01000004">
    <property type="protein sequence ID" value="SEW26885.1"/>
    <property type="molecule type" value="Genomic_DNA"/>
</dbReference>
<dbReference type="AlphaFoldDB" id="A0A1I0QIQ1"/>
<dbReference type="Proteomes" id="UP000183275">
    <property type="component" value="Unassembled WGS sequence"/>
</dbReference>
<keyword evidence="1" id="KW-0812">Transmembrane</keyword>
<feature type="transmembrane region" description="Helical" evidence="1">
    <location>
        <begin position="33"/>
        <end position="56"/>
    </location>
</feature>
<dbReference type="eggNOG" id="arCOG10765">
    <property type="taxonomic scope" value="Archaea"/>
</dbReference>
<protein>
    <submittedName>
        <fullName evidence="2">Uncharacterized protein</fullName>
    </submittedName>
</protein>
<proteinExistence type="predicted"/>
<sequence>MATPYREPGREPTESAREDAADTMWGIREGTGIAIASIFGLVVLVVGLMLVSGLVAASTTTVVTLGVTVGVVLAAIGLAALARWSWTGR</sequence>
<accession>A0A1I0QIQ1</accession>
<feature type="transmembrane region" description="Helical" evidence="1">
    <location>
        <begin position="62"/>
        <end position="82"/>
    </location>
</feature>
<organism evidence="2 3">
    <name type="scientific">Natrinema salifodinae</name>
    <dbReference type="NCBI Taxonomy" id="1202768"/>
    <lineage>
        <taxon>Archaea</taxon>
        <taxon>Methanobacteriati</taxon>
        <taxon>Methanobacteriota</taxon>
        <taxon>Stenosarchaea group</taxon>
        <taxon>Halobacteria</taxon>
        <taxon>Halobacteriales</taxon>
        <taxon>Natrialbaceae</taxon>
        <taxon>Natrinema</taxon>
    </lineage>
</organism>
<dbReference type="OrthoDB" id="206323at2157"/>
<dbReference type="STRING" id="1202768.SAMN05216285_3623"/>
<keyword evidence="3" id="KW-1185">Reference proteome</keyword>
<reference evidence="3" key="1">
    <citation type="submission" date="2016-10" db="EMBL/GenBank/DDBJ databases">
        <authorList>
            <person name="Varghese N."/>
        </authorList>
    </citation>
    <scope>NUCLEOTIDE SEQUENCE [LARGE SCALE GENOMIC DNA]</scope>
    <source>
        <strain evidence="3">CGMCC 1.12284</strain>
    </source>
</reference>
<evidence type="ECO:0000256" key="1">
    <source>
        <dbReference type="SAM" id="Phobius"/>
    </source>
</evidence>